<dbReference type="InterPro" id="IPR027383">
    <property type="entry name" value="Znf_put"/>
</dbReference>
<keyword evidence="3" id="KW-1185">Reference proteome</keyword>
<accession>A0A1H2JID3</accession>
<dbReference type="EMBL" id="LT629791">
    <property type="protein sequence ID" value="SDU55901.1"/>
    <property type="molecule type" value="Genomic_DNA"/>
</dbReference>
<dbReference type="STRING" id="419479.SAMN04488563_2709"/>
<evidence type="ECO:0000313" key="3">
    <source>
        <dbReference type="Proteomes" id="UP000182977"/>
    </source>
</evidence>
<dbReference type="NCBIfam" id="TIGR03988">
    <property type="entry name" value="antisig_RsrA"/>
    <property type="match status" value="1"/>
</dbReference>
<sequence>MSCNDDDVDCAEVLDRVYVFFDRELDDRTLTYDEIKAHLDDCEPCLSTYDIERVIRETLARACACDHAPDELRLKIRARIQEVRVQMTRTP</sequence>
<dbReference type="OrthoDB" id="3267840at2"/>
<feature type="domain" description="Putative zinc-finger" evidence="1">
    <location>
        <begin position="10"/>
        <end position="45"/>
    </location>
</feature>
<dbReference type="InterPro" id="IPR024020">
    <property type="entry name" value="Anit_sigma_mycothiol_RsrA"/>
</dbReference>
<reference evidence="3" key="1">
    <citation type="submission" date="2016-10" db="EMBL/GenBank/DDBJ databases">
        <authorList>
            <person name="Varghese N."/>
            <person name="Submissions S."/>
        </authorList>
    </citation>
    <scope>NUCLEOTIDE SEQUENCE [LARGE SCALE GENOMIC DNA]</scope>
    <source>
        <strain evidence="3">DSM 45079</strain>
    </source>
</reference>
<dbReference type="RefSeq" id="WP_046769722.1">
    <property type="nucleotide sequence ID" value="NZ_KQ061240.1"/>
</dbReference>
<dbReference type="Pfam" id="PF13490">
    <property type="entry name" value="zf-HC2"/>
    <property type="match status" value="1"/>
</dbReference>
<gene>
    <name evidence="2" type="ORF">SAMN04488563_2709</name>
</gene>
<evidence type="ECO:0000259" key="1">
    <source>
        <dbReference type="Pfam" id="PF13490"/>
    </source>
</evidence>
<organism evidence="2 3">
    <name type="scientific">Jiangella alkaliphila</name>
    <dbReference type="NCBI Taxonomy" id="419479"/>
    <lineage>
        <taxon>Bacteria</taxon>
        <taxon>Bacillati</taxon>
        <taxon>Actinomycetota</taxon>
        <taxon>Actinomycetes</taxon>
        <taxon>Jiangellales</taxon>
        <taxon>Jiangellaceae</taxon>
        <taxon>Jiangella</taxon>
    </lineage>
</organism>
<name>A0A1H2JID3_9ACTN</name>
<proteinExistence type="predicted"/>
<protein>
    <submittedName>
        <fullName evidence="2">Mycothiol system anti-sigma-R factor</fullName>
    </submittedName>
</protein>
<evidence type="ECO:0000313" key="2">
    <source>
        <dbReference type="EMBL" id="SDU55901.1"/>
    </source>
</evidence>
<dbReference type="Proteomes" id="UP000182977">
    <property type="component" value="Chromosome I"/>
</dbReference>
<dbReference type="AlphaFoldDB" id="A0A1H2JID3"/>